<dbReference type="EMBL" id="BMMM01000014">
    <property type="protein sequence ID" value="GGN80389.1"/>
    <property type="molecule type" value="Genomic_DNA"/>
</dbReference>
<evidence type="ECO:0000256" key="5">
    <source>
        <dbReference type="ARBA" id="ARBA00023295"/>
    </source>
</evidence>
<keyword evidence="4" id="KW-0378">Hydrolase</keyword>
<dbReference type="InterPro" id="IPR014718">
    <property type="entry name" value="GH-type_carb-bd"/>
</dbReference>
<keyword evidence="9" id="KW-1185">Reference proteome</keyword>
<evidence type="ECO:0000313" key="8">
    <source>
        <dbReference type="EMBL" id="GGN80389.1"/>
    </source>
</evidence>
<reference evidence="8 9" key="1">
    <citation type="journal article" date="2014" name="Int. J. Syst. Evol. Microbiol.">
        <title>Complete genome sequence of Corynebacterium casei LMG S-19264T (=DSM 44701T), isolated from a smear-ripened cheese.</title>
        <authorList>
            <consortium name="US DOE Joint Genome Institute (JGI-PGF)"/>
            <person name="Walter F."/>
            <person name="Albersmeier A."/>
            <person name="Kalinowski J."/>
            <person name="Ruckert C."/>
        </authorList>
    </citation>
    <scope>NUCLEOTIDE SEQUENCE [LARGE SCALE GENOMIC DNA]</scope>
    <source>
        <strain evidence="8 9">CGMCC 4.7111</strain>
    </source>
</reference>
<proteinExistence type="inferred from homology"/>
<dbReference type="InterPro" id="IPR011013">
    <property type="entry name" value="Gal_mutarotase_sf_dom"/>
</dbReference>
<dbReference type="Proteomes" id="UP000600365">
    <property type="component" value="Unassembled WGS sequence"/>
</dbReference>
<dbReference type="AlphaFoldDB" id="A0A917YAA5"/>
<dbReference type="InterPro" id="IPR004199">
    <property type="entry name" value="B-gal_small/dom_5"/>
</dbReference>
<keyword evidence="5" id="KW-0326">Glycosidase</keyword>
<comment type="similarity">
    <text evidence="2">Belongs to the glycosyl hydrolase 2 family.</text>
</comment>
<dbReference type="GO" id="GO:0030246">
    <property type="term" value="F:carbohydrate binding"/>
    <property type="evidence" value="ECO:0007669"/>
    <property type="project" value="InterPro"/>
</dbReference>
<dbReference type="InterPro" id="IPR006104">
    <property type="entry name" value="Glyco_hydro_2_N"/>
</dbReference>
<dbReference type="Pfam" id="PF02837">
    <property type="entry name" value="Glyco_hydro_2_N"/>
    <property type="match status" value="1"/>
</dbReference>
<evidence type="ECO:0000259" key="7">
    <source>
        <dbReference type="SMART" id="SM01038"/>
    </source>
</evidence>
<dbReference type="GO" id="GO:0004565">
    <property type="term" value="F:beta-galactosidase activity"/>
    <property type="evidence" value="ECO:0007669"/>
    <property type="project" value="UniProtKB-EC"/>
</dbReference>
<dbReference type="GO" id="GO:0009341">
    <property type="term" value="C:beta-galactosidase complex"/>
    <property type="evidence" value="ECO:0007669"/>
    <property type="project" value="InterPro"/>
</dbReference>
<dbReference type="Gene3D" id="2.60.120.260">
    <property type="entry name" value="Galactose-binding domain-like"/>
    <property type="match status" value="1"/>
</dbReference>
<protein>
    <recommendedName>
        <fullName evidence="3">beta-galactosidase</fullName>
        <ecNumber evidence="3">3.2.1.23</ecNumber>
    </recommendedName>
</protein>
<dbReference type="PANTHER" id="PTHR46323">
    <property type="entry name" value="BETA-GALACTOSIDASE"/>
    <property type="match status" value="1"/>
</dbReference>
<dbReference type="SMART" id="SM01038">
    <property type="entry name" value="Bgal_small_N"/>
    <property type="match status" value="1"/>
</dbReference>
<evidence type="ECO:0000313" key="9">
    <source>
        <dbReference type="Proteomes" id="UP000600365"/>
    </source>
</evidence>
<dbReference type="InterPro" id="IPR008979">
    <property type="entry name" value="Galactose-bd-like_sf"/>
</dbReference>
<gene>
    <name evidence="8" type="ORF">GCM10011579_065860</name>
</gene>
<dbReference type="PANTHER" id="PTHR46323:SF2">
    <property type="entry name" value="BETA-GALACTOSIDASE"/>
    <property type="match status" value="1"/>
</dbReference>
<dbReference type="EC" id="3.2.1.23" evidence="3"/>
<accession>A0A917YAA5</accession>
<evidence type="ECO:0000256" key="1">
    <source>
        <dbReference type="ARBA" id="ARBA00001412"/>
    </source>
</evidence>
<evidence type="ECO:0000256" key="6">
    <source>
        <dbReference type="SAM" id="MobiDB-lite"/>
    </source>
</evidence>
<name>A0A917YAA5_9ACTN</name>
<comment type="catalytic activity">
    <reaction evidence="1">
        <text>Hydrolysis of terminal non-reducing beta-D-galactose residues in beta-D-galactosides.</text>
        <dbReference type="EC" id="3.2.1.23"/>
    </reaction>
</comment>
<organism evidence="8 9">
    <name type="scientific">Streptomyces albiflavescens</name>
    <dbReference type="NCBI Taxonomy" id="1623582"/>
    <lineage>
        <taxon>Bacteria</taxon>
        <taxon>Bacillati</taxon>
        <taxon>Actinomycetota</taxon>
        <taxon>Actinomycetes</taxon>
        <taxon>Kitasatosporales</taxon>
        <taxon>Streptomycetaceae</taxon>
        <taxon>Streptomyces</taxon>
    </lineage>
</organism>
<evidence type="ECO:0000256" key="2">
    <source>
        <dbReference type="ARBA" id="ARBA00007401"/>
    </source>
</evidence>
<dbReference type="Gene3D" id="2.70.98.10">
    <property type="match status" value="1"/>
</dbReference>
<dbReference type="GO" id="GO:0005990">
    <property type="term" value="P:lactose catabolic process"/>
    <property type="evidence" value="ECO:0007669"/>
    <property type="project" value="TreeGrafter"/>
</dbReference>
<dbReference type="Pfam" id="PF02929">
    <property type="entry name" value="Bgal_small_N"/>
    <property type="match status" value="1"/>
</dbReference>
<feature type="domain" description="Beta galactosidase small chain/" evidence="7">
    <location>
        <begin position="57"/>
        <end position="328"/>
    </location>
</feature>
<dbReference type="SUPFAM" id="SSF49785">
    <property type="entry name" value="Galactose-binding domain-like"/>
    <property type="match status" value="1"/>
</dbReference>
<sequence length="330" mass="35536">MADLDTGYVEDRSPGHGRRAPRACFDSDAPRLALDGPWRFRAAAGLADLTSGFEAPTFDDTHWDRLPVPSCWQLHGVGAPAYTNVTFPFPIDPPRVPDDNPTGEYRREFSLPGDWPTGRSNVELEITQAAQGAGGGVEEGRADFQPVGDAPRACAMSAVVRLRRLARHGLAPRDLVAGPGPGFVVGEFRDDGEDALALPGVRQLGPAHHGVHTTAAARLGRFRRGVDAMQTPYVRPQENGNRREVRWARLTGDAGGLEATGGFDLTVRRWTSEQLDAARHTTDLTPGDKVYVHLDAAHHGIGTASCGPGALPEHTLHARPTTLQLVLRAL</sequence>
<feature type="region of interest" description="Disordered" evidence="6">
    <location>
        <begin position="1"/>
        <end position="21"/>
    </location>
</feature>
<evidence type="ECO:0000256" key="3">
    <source>
        <dbReference type="ARBA" id="ARBA00012756"/>
    </source>
</evidence>
<dbReference type="InterPro" id="IPR050347">
    <property type="entry name" value="Bact_Beta-galactosidase"/>
</dbReference>
<dbReference type="SUPFAM" id="SSF74650">
    <property type="entry name" value="Galactose mutarotase-like"/>
    <property type="match status" value="1"/>
</dbReference>
<comment type="caution">
    <text evidence="8">The sequence shown here is derived from an EMBL/GenBank/DDBJ whole genome shotgun (WGS) entry which is preliminary data.</text>
</comment>
<evidence type="ECO:0000256" key="4">
    <source>
        <dbReference type="ARBA" id="ARBA00022801"/>
    </source>
</evidence>